<gene>
    <name evidence="2" type="ORF">GCM10007392_32320</name>
</gene>
<protein>
    <submittedName>
        <fullName evidence="2">Uncharacterized protein</fullName>
    </submittedName>
</protein>
<reference evidence="2" key="1">
    <citation type="journal article" date="2014" name="Int. J. Syst. Evol. Microbiol.">
        <title>Complete genome sequence of Corynebacterium casei LMG S-19264T (=DSM 44701T), isolated from a smear-ripened cheese.</title>
        <authorList>
            <consortium name="US DOE Joint Genome Institute (JGI-PGF)"/>
            <person name="Walter F."/>
            <person name="Albersmeier A."/>
            <person name="Kalinowski J."/>
            <person name="Ruckert C."/>
        </authorList>
    </citation>
    <scope>NUCLEOTIDE SEQUENCE</scope>
    <source>
        <strain evidence="2">KCTC 22169</strain>
    </source>
</reference>
<dbReference type="EMBL" id="BMXR01000008">
    <property type="protein sequence ID" value="GGX62002.1"/>
    <property type="molecule type" value="Genomic_DNA"/>
</dbReference>
<keyword evidence="1" id="KW-0175">Coiled coil</keyword>
<feature type="coiled-coil region" evidence="1">
    <location>
        <begin position="5"/>
        <end position="120"/>
    </location>
</feature>
<sequence>MRNEAQTYRNRIQELEQQCNQNKVLFDKLQSNYRKLEKDRVLLQDQADTYKARYDELKDEHFDLLRTQQTTEAGEHAKVVALKEALTEKNIEIDDLNDRVRQLIAEADNVKDQMVEMEQDTSEQEAFFERLEGMELVFVAYHPGAGHISMPARQLQDYLERPLTFAAQKCGVTPEQYKAWLIHYDSPECEECGVPVKRVDQPADFEAGTHNFCSRHRVVSGNVTAFRKSS</sequence>
<keyword evidence="3" id="KW-1185">Reference proteome</keyword>
<accession>A0A918KFX8</accession>
<evidence type="ECO:0000256" key="1">
    <source>
        <dbReference type="SAM" id="Coils"/>
    </source>
</evidence>
<dbReference type="Gene3D" id="1.10.287.1490">
    <property type="match status" value="1"/>
</dbReference>
<dbReference type="AlphaFoldDB" id="A0A918KFX8"/>
<reference evidence="2" key="2">
    <citation type="submission" date="2020-09" db="EMBL/GenBank/DDBJ databases">
        <authorList>
            <person name="Sun Q."/>
            <person name="Kim S."/>
        </authorList>
    </citation>
    <scope>NUCLEOTIDE SEQUENCE</scope>
    <source>
        <strain evidence="2">KCTC 22169</strain>
    </source>
</reference>
<organism evidence="2 3">
    <name type="scientific">Saccharospirillum salsuginis</name>
    <dbReference type="NCBI Taxonomy" id="418750"/>
    <lineage>
        <taxon>Bacteria</taxon>
        <taxon>Pseudomonadati</taxon>
        <taxon>Pseudomonadota</taxon>
        <taxon>Gammaproteobacteria</taxon>
        <taxon>Oceanospirillales</taxon>
        <taxon>Saccharospirillaceae</taxon>
        <taxon>Saccharospirillum</taxon>
    </lineage>
</organism>
<dbReference type="Proteomes" id="UP000626148">
    <property type="component" value="Unassembled WGS sequence"/>
</dbReference>
<dbReference type="RefSeq" id="WP_189610556.1">
    <property type="nucleotide sequence ID" value="NZ_BMXR01000008.1"/>
</dbReference>
<comment type="caution">
    <text evidence="2">The sequence shown here is derived from an EMBL/GenBank/DDBJ whole genome shotgun (WGS) entry which is preliminary data.</text>
</comment>
<name>A0A918KFX8_9GAMM</name>
<proteinExistence type="predicted"/>
<evidence type="ECO:0000313" key="3">
    <source>
        <dbReference type="Proteomes" id="UP000626148"/>
    </source>
</evidence>
<evidence type="ECO:0000313" key="2">
    <source>
        <dbReference type="EMBL" id="GGX62002.1"/>
    </source>
</evidence>